<proteinExistence type="predicted"/>
<comment type="caution">
    <text evidence="2">The sequence shown here is derived from an EMBL/GenBank/DDBJ whole genome shotgun (WGS) entry which is preliminary data.</text>
</comment>
<gene>
    <name evidence="2" type="ORF">SI65_03810</name>
</gene>
<feature type="region of interest" description="Disordered" evidence="1">
    <location>
        <begin position="76"/>
        <end position="97"/>
    </location>
</feature>
<protein>
    <submittedName>
        <fullName evidence="2">Uncharacterized protein</fullName>
    </submittedName>
</protein>
<evidence type="ECO:0000256" key="1">
    <source>
        <dbReference type="SAM" id="MobiDB-lite"/>
    </source>
</evidence>
<dbReference type="Proteomes" id="UP000094569">
    <property type="component" value="Unassembled WGS sequence"/>
</dbReference>
<organism evidence="2 3">
    <name type="scientific">Aspergillus cristatus</name>
    <name type="common">Chinese Fuzhuan brick tea-fermentation fungus</name>
    <name type="synonym">Eurotium cristatum</name>
    <dbReference type="NCBI Taxonomy" id="573508"/>
    <lineage>
        <taxon>Eukaryota</taxon>
        <taxon>Fungi</taxon>
        <taxon>Dikarya</taxon>
        <taxon>Ascomycota</taxon>
        <taxon>Pezizomycotina</taxon>
        <taxon>Eurotiomycetes</taxon>
        <taxon>Eurotiomycetidae</taxon>
        <taxon>Eurotiales</taxon>
        <taxon>Aspergillaceae</taxon>
        <taxon>Aspergillus</taxon>
        <taxon>Aspergillus subgen. Aspergillus</taxon>
    </lineage>
</organism>
<accession>A0A1E3BIL7</accession>
<name>A0A1E3BIL7_ASPCR</name>
<keyword evidence="3" id="KW-1185">Reference proteome</keyword>
<dbReference type="VEuPathDB" id="FungiDB:SI65_03810"/>
<sequence length="175" mass="20812">MSNTEENQSTGTDMTSLIAKVRNQTSQIASMKQTIEAQYRQLKENASNLHLQPYRDQAIADREALLNDTLAKMGEEDGNSLFRRKPRPPPESSVEADISRLKRLQDRDRIWSEREMIRLLNFYADLECRPAWRTERPVREETIEKWLEWVKFGAREEKDPFEDWAYQYLKKKMGW</sequence>
<evidence type="ECO:0000313" key="3">
    <source>
        <dbReference type="Proteomes" id="UP000094569"/>
    </source>
</evidence>
<evidence type="ECO:0000313" key="2">
    <source>
        <dbReference type="EMBL" id="ODM20757.1"/>
    </source>
</evidence>
<reference evidence="2 3" key="1">
    <citation type="journal article" date="2016" name="BMC Genomics">
        <title>Comparative genomic and transcriptomic analyses of the Fuzhuan brick tea-fermentation fungus Aspergillus cristatus.</title>
        <authorList>
            <person name="Ge Y."/>
            <person name="Wang Y."/>
            <person name="Liu Y."/>
            <person name="Tan Y."/>
            <person name="Ren X."/>
            <person name="Zhang X."/>
            <person name="Hyde K.D."/>
            <person name="Liu Y."/>
            <person name="Liu Z."/>
        </authorList>
    </citation>
    <scope>NUCLEOTIDE SEQUENCE [LARGE SCALE GENOMIC DNA]</scope>
    <source>
        <strain evidence="2 3">GZAAS20.1005</strain>
    </source>
</reference>
<dbReference type="AlphaFoldDB" id="A0A1E3BIL7"/>
<dbReference type="OrthoDB" id="10413969at2759"/>
<dbReference type="EMBL" id="JXNT01000003">
    <property type="protein sequence ID" value="ODM20757.1"/>
    <property type="molecule type" value="Genomic_DNA"/>
</dbReference>